<feature type="non-terminal residue" evidence="3">
    <location>
        <position position="153"/>
    </location>
</feature>
<protein>
    <recommendedName>
        <fullName evidence="4">Aminotransferase class III-fold pyridoxal phosphate-dependent enzyme</fullName>
    </recommendedName>
</protein>
<reference evidence="3" key="1">
    <citation type="submission" date="2018-05" db="EMBL/GenBank/DDBJ databases">
        <authorList>
            <person name="Lanie J.A."/>
            <person name="Ng W.-L."/>
            <person name="Kazmierczak K.M."/>
            <person name="Andrzejewski T.M."/>
            <person name="Davidsen T.M."/>
            <person name="Wayne K.J."/>
            <person name="Tettelin H."/>
            <person name="Glass J.I."/>
            <person name="Rusch D."/>
            <person name="Podicherti R."/>
            <person name="Tsui H.-C.T."/>
            <person name="Winkler M.E."/>
        </authorList>
    </citation>
    <scope>NUCLEOTIDE SEQUENCE</scope>
</reference>
<evidence type="ECO:0000313" key="3">
    <source>
        <dbReference type="EMBL" id="SVC04750.1"/>
    </source>
</evidence>
<dbReference type="EMBL" id="UINC01070530">
    <property type="protein sequence ID" value="SVC04750.1"/>
    <property type="molecule type" value="Genomic_DNA"/>
</dbReference>
<dbReference type="InterPro" id="IPR015424">
    <property type="entry name" value="PyrdxlP-dep_Trfase"/>
</dbReference>
<proteinExistence type="predicted"/>
<name>A0A382IYB2_9ZZZZ</name>
<dbReference type="Pfam" id="PF00202">
    <property type="entry name" value="Aminotran_3"/>
    <property type="match status" value="1"/>
</dbReference>
<dbReference type="GO" id="GO:0030170">
    <property type="term" value="F:pyridoxal phosphate binding"/>
    <property type="evidence" value="ECO:0007669"/>
    <property type="project" value="InterPro"/>
</dbReference>
<sequence length="153" mass="16623">MADFPDVTNSLNLYKRAEKLIPGRTQLISRRASQFASGINPVYADHAKGSRFVDVDGNEYIDWVNAVGAVILGHADDVVDQAVKTQIDKGSLYTLNGPLEIELAEELVDTIPSAEMVRYTKAGGEACAVAARIARGTTGKEIILFCGYHGWHD</sequence>
<dbReference type="InterPro" id="IPR005814">
    <property type="entry name" value="Aminotrans_3"/>
</dbReference>
<organism evidence="3">
    <name type="scientific">marine metagenome</name>
    <dbReference type="NCBI Taxonomy" id="408172"/>
    <lineage>
        <taxon>unclassified sequences</taxon>
        <taxon>metagenomes</taxon>
        <taxon>ecological metagenomes</taxon>
    </lineage>
</organism>
<evidence type="ECO:0008006" key="4">
    <source>
        <dbReference type="Google" id="ProtNLM"/>
    </source>
</evidence>
<dbReference type="SUPFAM" id="SSF53383">
    <property type="entry name" value="PLP-dependent transferases"/>
    <property type="match status" value="1"/>
</dbReference>
<dbReference type="PANTHER" id="PTHR43713">
    <property type="entry name" value="GLUTAMATE-1-SEMIALDEHYDE 2,1-AMINOMUTASE"/>
    <property type="match status" value="1"/>
</dbReference>
<gene>
    <name evidence="3" type="ORF">METZ01_LOCUS257604</name>
</gene>
<accession>A0A382IYB2</accession>
<evidence type="ECO:0000256" key="2">
    <source>
        <dbReference type="ARBA" id="ARBA00022898"/>
    </source>
</evidence>
<evidence type="ECO:0000256" key="1">
    <source>
        <dbReference type="ARBA" id="ARBA00001933"/>
    </source>
</evidence>
<dbReference type="InterPro" id="IPR015422">
    <property type="entry name" value="PyrdxlP-dep_Trfase_small"/>
</dbReference>
<dbReference type="InterPro" id="IPR015421">
    <property type="entry name" value="PyrdxlP-dep_Trfase_major"/>
</dbReference>
<comment type="cofactor">
    <cofactor evidence="1">
        <name>pyridoxal 5'-phosphate</name>
        <dbReference type="ChEBI" id="CHEBI:597326"/>
    </cofactor>
</comment>
<dbReference type="Gene3D" id="3.90.1150.10">
    <property type="entry name" value="Aspartate Aminotransferase, domain 1"/>
    <property type="match status" value="1"/>
</dbReference>
<dbReference type="AlphaFoldDB" id="A0A382IYB2"/>
<dbReference type="Gene3D" id="3.40.640.10">
    <property type="entry name" value="Type I PLP-dependent aspartate aminotransferase-like (Major domain)"/>
    <property type="match status" value="1"/>
</dbReference>
<dbReference type="PANTHER" id="PTHR43713:SF3">
    <property type="entry name" value="GLUTAMATE-1-SEMIALDEHYDE 2,1-AMINOMUTASE 1, CHLOROPLASTIC-RELATED"/>
    <property type="match status" value="1"/>
</dbReference>
<dbReference type="GO" id="GO:0008483">
    <property type="term" value="F:transaminase activity"/>
    <property type="evidence" value="ECO:0007669"/>
    <property type="project" value="InterPro"/>
</dbReference>
<keyword evidence="2" id="KW-0663">Pyridoxal phosphate</keyword>